<dbReference type="EMBL" id="ACVN02000326">
    <property type="protein sequence ID" value="ERK49392.1"/>
    <property type="molecule type" value="Genomic_DNA"/>
</dbReference>
<dbReference type="RefSeq" id="WP_021798890.1">
    <property type="nucleotide sequence ID" value="NZ_ACVN02000326.1"/>
</dbReference>
<evidence type="ECO:0000313" key="4">
    <source>
        <dbReference type="Proteomes" id="UP000017052"/>
    </source>
</evidence>
<feature type="compositionally biased region" description="Low complexity" evidence="1">
    <location>
        <begin position="1"/>
        <end position="16"/>
    </location>
</feature>
<keyword evidence="2" id="KW-1133">Transmembrane helix</keyword>
<protein>
    <submittedName>
        <fullName evidence="3">Cobalt ABC transporter, permease protein</fullName>
    </submittedName>
</protein>
<keyword evidence="4" id="KW-1185">Reference proteome</keyword>
<comment type="caution">
    <text evidence="3">The sequence shown here is derived from an EMBL/GenBank/DDBJ whole genome shotgun (WGS) entry which is preliminary data.</text>
</comment>
<evidence type="ECO:0000256" key="2">
    <source>
        <dbReference type="SAM" id="Phobius"/>
    </source>
</evidence>
<sequence>MSSTPSTSSSSSASSAGQARPAEDRPDVDETRPAETGRHGWRVVDIVVAAVLAVAVGLIFWLWNTAGYAWGQALGALTPGLSGLANGIWLLGGPLGGQVIRKPGAAVFVELVAALVSTVIGNQWGITTLTSGLFQGLGAGLVFALARYRVWSLPVTMLAGAGAGLGAWFNELFIGTTPNITLGPAYNAIYLVTNVLSGAVLAGLLAWLITRALARTGALSRFASGRTA</sequence>
<feature type="region of interest" description="Disordered" evidence="1">
    <location>
        <begin position="1"/>
        <end position="34"/>
    </location>
</feature>
<dbReference type="Proteomes" id="UP000017052">
    <property type="component" value="Unassembled WGS sequence"/>
</dbReference>
<dbReference type="AlphaFoldDB" id="U2RF71"/>
<keyword evidence="2" id="KW-0812">Transmembrane</keyword>
<proteinExistence type="predicted"/>
<feature type="transmembrane region" description="Helical" evidence="2">
    <location>
        <begin position="150"/>
        <end position="169"/>
    </location>
</feature>
<feature type="transmembrane region" description="Helical" evidence="2">
    <location>
        <begin position="189"/>
        <end position="209"/>
    </location>
</feature>
<dbReference type="GeneID" id="95360225"/>
<feature type="transmembrane region" description="Helical" evidence="2">
    <location>
        <begin position="126"/>
        <end position="145"/>
    </location>
</feature>
<name>U2RF71_9ACTN</name>
<accession>U2RF71</accession>
<feature type="transmembrane region" description="Helical" evidence="2">
    <location>
        <begin position="43"/>
        <end position="63"/>
    </location>
</feature>
<dbReference type="PIRSF" id="PIRSF037394">
    <property type="entry name" value="ABC_thiamine-permease_YkoE_prd"/>
    <property type="match status" value="1"/>
</dbReference>
<keyword evidence="2" id="KW-0472">Membrane</keyword>
<feature type="compositionally biased region" description="Basic and acidic residues" evidence="1">
    <location>
        <begin position="21"/>
        <end position="34"/>
    </location>
</feature>
<feature type="transmembrane region" description="Helical" evidence="2">
    <location>
        <begin position="69"/>
        <end position="91"/>
    </location>
</feature>
<dbReference type="Pfam" id="PF09819">
    <property type="entry name" value="ABC_cobalt"/>
    <property type="match status" value="1"/>
</dbReference>
<feature type="transmembrane region" description="Helical" evidence="2">
    <location>
        <begin position="103"/>
        <end position="120"/>
    </location>
</feature>
<organism evidence="3 4">
    <name type="scientific">Propionibacterium acidifaciens F0233</name>
    <dbReference type="NCBI Taxonomy" id="553198"/>
    <lineage>
        <taxon>Bacteria</taxon>
        <taxon>Bacillati</taxon>
        <taxon>Actinomycetota</taxon>
        <taxon>Actinomycetes</taxon>
        <taxon>Propionibacteriales</taxon>
        <taxon>Propionibacteriaceae</taxon>
        <taxon>Propionibacterium</taxon>
    </lineage>
</organism>
<gene>
    <name evidence="3" type="ORF">HMPREF0682_0093</name>
</gene>
<dbReference type="InterPro" id="IPR017195">
    <property type="entry name" value="ABC_thiamin-permease_prd"/>
</dbReference>
<evidence type="ECO:0000313" key="3">
    <source>
        <dbReference type="EMBL" id="ERK49392.1"/>
    </source>
</evidence>
<reference evidence="3" key="1">
    <citation type="submission" date="2013-08" db="EMBL/GenBank/DDBJ databases">
        <authorList>
            <person name="Durkin A.S."/>
            <person name="Haft D.R."/>
            <person name="McCorrison J."/>
            <person name="Torralba M."/>
            <person name="Gillis M."/>
            <person name="Haft D.H."/>
            <person name="Methe B."/>
            <person name="Sutton G."/>
            <person name="Nelson K.E."/>
        </authorList>
    </citation>
    <scope>NUCLEOTIDE SEQUENCE [LARGE SCALE GENOMIC DNA]</scope>
    <source>
        <strain evidence="3">F0233</strain>
    </source>
</reference>
<dbReference type="OrthoDB" id="8017424at2"/>
<evidence type="ECO:0000256" key="1">
    <source>
        <dbReference type="SAM" id="MobiDB-lite"/>
    </source>
</evidence>